<dbReference type="EMBL" id="CP000612">
    <property type="protein sequence ID" value="ABO50900.1"/>
    <property type="molecule type" value="Genomic_DNA"/>
</dbReference>
<dbReference type="GO" id="GO:0005524">
    <property type="term" value="F:ATP binding"/>
    <property type="evidence" value="ECO:0007669"/>
    <property type="project" value="UniProtKB-KW"/>
</dbReference>
<dbReference type="InterPro" id="IPR027417">
    <property type="entry name" value="P-loop_NTPase"/>
</dbReference>
<dbReference type="eggNOG" id="COG0455">
    <property type="taxonomic scope" value="Bacteria"/>
</dbReference>
<dbReference type="GO" id="GO:0016887">
    <property type="term" value="F:ATP hydrolysis activity"/>
    <property type="evidence" value="ECO:0007669"/>
    <property type="project" value="TreeGrafter"/>
</dbReference>
<dbReference type="HOGENOM" id="CLU_037612_0_0_9"/>
<protein>
    <submittedName>
        <fullName evidence="3">Cobyrinic acid a,c-diamide synthase</fullName>
    </submittedName>
</protein>
<evidence type="ECO:0000256" key="1">
    <source>
        <dbReference type="ARBA" id="ARBA00022741"/>
    </source>
</evidence>
<dbReference type="GO" id="GO:0051782">
    <property type="term" value="P:negative regulation of cell division"/>
    <property type="evidence" value="ECO:0007669"/>
    <property type="project" value="TreeGrafter"/>
</dbReference>
<dbReference type="STRING" id="349161.Dred_2390"/>
<dbReference type="PANTHER" id="PTHR43384">
    <property type="entry name" value="SEPTUM SITE-DETERMINING PROTEIN MIND HOMOLOG, CHLOROPLASTIC-RELATED"/>
    <property type="match status" value="1"/>
</dbReference>
<keyword evidence="2" id="KW-0067">ATP-binding</keyword>
<dbReference type="Pfam" id="PF10609">
    <property type="entry name" value="ParA"/>
    <property type="match status" value="1"/>
</dbReference>
<dbReference type="InterPro" id="IPR033875">
    <property type="entry name" value="FlhG"/>
</dbReference>
<gene>
    <name evidence="3" type="ordered locus">Dred_2390</name>
</gene>
<dbReference type="GO" id="GO:0005829">
    <property type="term" value="C:cytosol"/>
    <property type="evidence" value="ECO:0007669"/>
    <property type="project" value="TreeGrafter"/>
</dbReference>
<dbReference type="OrthoDB" id="9816297at2"/>
<reference evidence="3 4" key="1">
    <citation type="submission" date="2007-03" db="EMBL/GenBank/DDBJ databases">
        <title>Complete sequence of Desulfotomaculum reducens MI-1.</title>
        <authorList>
            <consortium name="US DOE Joint Genome Institute"/>
            <person name="Copeland A."/>
            <person name="Lucas S."/>
            <person name="Lapidus A."/>
            <person name="Barry K."/>
            <person name="Detter J.C."/>
            <person name="Glavina del Rio T."/>
            <person name="Hammon N."/>
            <person name="Israni S."/>
            <person name="Dalin E."/>
            <person name="Tice H."/>
            <person name="Pitluck S."/>
            <person name="Sims D."/>
            <person name="Brettin T."/>
            <person name="Bruce D."/>
            <person name="Han C."/>
            <person name="Tapia R."/>
            <person name="Schmutz J."/>
            <person name="Larimer F."/>
            <person name="Land M."/>
            <person name="Hauser L."/>
            <person name="Kyrpides N."/>
            <person name="Kim E."/>
            <person name="Tebo B.M."/>
            <person name="Richardson P."/>
        </authorList>
    </citation>
    <scope>NUCLEOTIDE SEQUENCE [LARGE SCALE GENOMIC DNA]</scope>
    <source>
        <strain evidence="3 4">MI-1</strain>
    </source>
</reference>
<dbReference type="Proteomes" id="UP000001556">
    <property type="component" value="Chromosome"/>
</dbReference>
<evidence type="ECO:0000256" key="2">
    <source>
        <dbReference type="ARBA" id="ARBA00022840"/>
    </source>
</evidence>
<dbReference type="GO" id="GO:0009898">
    <property type="term" value="C:cytoplasmic side of plasma membrane"/>
    <property type="evidence" value="ECO:0007669"/>
    <property type="project" value="TreeGrafter"/>
</dbReference>
<dbReference type="PIRSF" id="PIRSF003092">
    <property type="entry name" value="MinD"/>
    <property type="match status" value="1"/>
</dbReference>
<dbReference type="CDD" id="cd02038">
    <property type="entry name" value="FlhG-like"/>
    <property type="match status" value="1"/>
</dbReference>
<accession>A4J747</accession>
<proteinExistence type="predicted"/>
<dbReference type="AlphaFoldDB" id="A4J747"/>
<sequence length="273" mass="29395">MKIVNGHSGARVIAVTSGKGGVGKSNLVVNLAVELTRRDYRVAIFDADLGMANAEVLLGIVPQYTLYDYLFCGKDMAAILTPSPQGVSIISGGSGFVELANLDTQARKRLGQGLEELDYQFDFVLVDTGAGISKTVLGFVAAANEVIVVITPEPTSLTDGYGLIKVLSKYNVHNEVMLVVNKATDEKEALRTFQSMESTTNQFLKIRVKNLGFIPEDKAVVKGVKSQKPYITLSPSAPAAKNLSRIVNCLISGKEEAASGVQSFFGKLMRLFR</sequence>
<keyword evidence="1" id="KW-0547">Nucleotide-binding</keyword>
<name>A4J747_DESRM</name>
<evidence type="ECO:0000313" key="4">
    <source>
        <dbReference type="Proteomes" id="UP000001556"/>
    </source>
</evidence>
<evidence type="ECO:0000313" key="3">
    <source>
        <dbReference type="EMBL" id="ABO50900.1"/>
    </source>
</evidence>
<organism evidence="3 4">
    <name type="scientific">Desulforamulus reducens (strain ATCC BAA-1160 / DSM 100696 / MI-1)</name>
    <name type="common">Desulfotomaculum reducens</name>
    <dbReference type="NCBI Taxonomy" id="349161"/>
    <lineage>
        <taxon>Bacteria</taxon>
        <taxon>Bacillati</taxon>
        <taxon>Bacillota</taxon>
        <taxon>Clostridia</taxon>
        <taxon>Eubacteriales</taxon>
        <taxon>Peptococcaceae</taxon>
        <taxon>Desulforamulus</taxon>
    </lineage>
</organism>
<dbReference type="SUPFAM" id="SSF52540">
    <property type="entry name" value="P-loop containing nucleoside triphosphate hydrolases"/>
    <property type="match status" value="1"/>
</dbReference>
<dbReference type="KEGG" id="drm:Dred_2390"/>
<keyword evidence="4" id="KW-1185">Reference proteome</keyword>
<dbReference type="InterPro" id="IPR050625">
    <property type="entry name" value="ParA/MinD_ATPase"/>
</dbReference>
<dbReference type="Gene3D" id="3.40.50.300">
    <property type="entry name" value="P-loop containing nucleotide triphosphate hydrolases"/>
    <property type="match status" value="1"/>
</dbReference>
<dbReference type="InterPro" id="IPR025501">
    <property type="entry name" value="MinD_FleN"/>
</dbReference>
<dbReference type="RefSeq" id="WP_011878698.1">
    <property type="nucleotide sequence ID" value="NC_009253.1"/>
</dbReference>
<dbReference type="InterPro" id="IPR033756">
    <property type="entry name" value="YlxH/NBP35"/>
</dbReference>
<dbReference type="PANTHER" id="PTHR43384:SF4">
    <property type="entry name" value="CELLULOSE BIOSYNTHESIS PROTEIN BCSQ-RELATED"/>
    <property type="match status" value="1"/>
</dbReference>